<feature type="domain" description="MnmC-like methyltransferase" evidence="1">
    <location>
        <begin position="116"/>
        <end position="236"/>
    </location>
</feature>
<keyword evidence="3" id="KW-1185">Reference proteome</keyword>
<dbReference type="RefSeq" id="WP_220230693.1">
    <property type="nucleotide sequence ID" value="NZ_JAICBX010000005.1"/>
</dbReference>
<reference evidence="2" key="1">
    <citation type="submission" date="2021-08" db="EMBL/GenBank/DDBJ databases">
        <title>Hoeflea bacterium WL0058 sp. nov., isolated from the sediment.</title>
        <authorList>
            <person name="Wang L."/>
            <person name="Zhang D."/>
        </authorList>
    </citation>
    <scope>NUCLEOTIDE SEQUENCE</scope>
    <source>
        <strain evidence="2">WL0058</strain>
    </source>
</reference>
<dbReference type="Pfam" id="PF05430">
    <property type="entry name" value="Methyltransf_30"/>
    <property type="match status" value="1"/>
</dbReference>
<evidence type="ECO:0000259" key="1">
    <source>
        <dbReference type="Pfam" id="PF05430"/>
    </source>
</evidence>
<accession>A0AAE3D1S2</accession>
<dbReference type="InterPro" id="IPR008471">
    <property type="entry name" value="MnmC-like_methylTransf"/>
</dbReference>
<name>A0AAE3D1S2_9HYPH</name>
<dbReference type="Gene3D" id="3.40.50.150">
    <property type="entry name" value="Vaccinia Virus protein VP39"/>
    <property type="match status" value="1"/>
</dbReference>
<proteinExistence type="predicted"/>
<dbReference type="InterPro" id="IPR029063">
    <property type="entry name" value="SAM-dependent_MTases_sf"/>
</dbReference>
<organism evidence="2 3">
    <name type="scientific">Flavimaribacter sediminis</name>
    <dbReference type="NCBI Taxonomy" id="2865987"/>
    <lineage>
        <taxon>Bacteria</taxon>
        <taxon>Pseudomonadati</taxon>
        <taxon>Pseudomonadota</taxon>
        <taxon>Alphaproteobacteria</taxon>
        <taxon>Hyphomicrobiales</taxon>
        <taxon>Rhizobiaceae</taxon>
        <taxon>Flavimaribacter</taxon>
    </lineage>
</organism>
<dbReference type="PANTHER" id="PTHR39963">
    <property type="entry name" value="SLL0983 PROTEIN"/>
    <property type="match status" value="1"/>
</dbReference>
<protein>
    <submittedName>
        <fullName evidence="2">tRNA (5-methylaminomethyl-2-thiouridine)(34)-methyltransferase MnmD</fullName>
    </submittedName>
</protein>
<dbReference type="AlphaFoldDB" id="A0AAE3D1S2"/>
<sequence>MRGRSVGNSESNRGLEWHAGDMPYSTRFGDHFYARSDGRAECAHVFIAGNGLPDRWRGRDTFTIAELGFGTGLNFLETWRQWREHRLPAARLRFVSFEAFPMRAAEMRRALGPWPQLEPLADALARAWPNDPPDTIAQDFNDGVRLEVHVGDALHRVCNWRESADAWYLDGFAPARNPEMWSPELMQSVFDHTVAGGGFATYSAAGWVRRNLAAAGFQVTKQPGFAGKRDMSVGVRQD</sequence>
<dbReference type="InterPro" id="IPR047785">
    <property type="entry name" value="tRNA_MNMC2"/>
</dbReference>
<dbReference type="NCBIfam" id="NF033855">
    <property type="entry name" value="tRNA_MNMC2"/>
    <property type="match status" value="1"/>
</dbReference>
<comment type="caution">
    <text evidence="2">The sequence shown here is derived from an EMBL/GenBank/DDBJ whole genome shotgun (WGS) entry which is preliminary data.</text>
</comment>
<gene>
    <name evidence="2" type="primary">mnmD</name>
    <name evidence="2" type="ORF">K1W69_22410</name>
</gene>
<dbReference type="GO" id="GO:0004808">
    <property type="term" value="F:tRNA (5-methylaminomethyl-2-thiouridylate)(34)-methyltransferase activity"/>
    <property type="evidence" value="ECO:0007669"/>
    <property type="project" value="InterPro"/>
</dbReference>
<evidence type="ECO:0000313" key="2">
    <source>
        <dbReference type="EMBL" id="MBW8639965.1"/>
    </source>
</evidence>
<dbReference type="Proteomes" id="UP001196509">
    <property type="component" value="Unassembled WGS sequence"/>
</dbReference>
<dbReference type="PANTHER" id="PTHR39963:SF1">
    <property type="entry name" value="MNMC-LIKE METHYLTRANSFERASE DOMAIN-CONTAINING PROTEIN"/>
    <property type="match status" value="1"/>
</dbReference>
<dbReference type="EMBL" id="JAICBX010000005">
    <property type="protein sequence ID" value="MBW8639965.1"/>
    <property type="molecule type" value="Genomic_DNA"/>
</dbReference>
<evidence type="ECO:0000313" key="3">
    <source>
        <dbReference type="Proteomes" id="UP001196509"/>
    </source>
</evidence>
<dbReference type="GO" id="GO:0016645">
    <property type="term" value="F:oxidoreductase activity, acting on the CH-NH group of donors"/>
    <property type="evidence" value="ECO:0007669"/>
    <property type="project" value="InterPro"/>
</dbReference>